<protein>
    <recommendedName>
        <fullName evidence="1">Acyltransferase C-terminal domain-containing protein</fullName>
    </recommendedName>
</protein>
<accession>A0A196SLQ3</accession>
<name>A0A196SLQ3_BLAHN</name>
<dbReference type="EMBL" id="LXWW01000045">
    <property type="protein sequence ID" value="OAO17137.1"/>
    <property type="molecule type" value="Genomic_DNA"/>
</dbReference>
<dbReference type="Pfam" id="PF16076">
    <property type="entry name" value="Acyltransf_C"/>
    <property type="match status" value="1"/>
</dbReference>
<dbReference type="Proteomes" id="UP000078348">
    <property type="component" value="Unassembled WGS sequence"/>
</dbReference>
<evidence type="ECO:0000313" key="2">
    <source>
        <dbReference type="EMBL" id="OAO17137.1"/>
    </source>
</evidence>
<proteinExistence type="predicted"/>
<gene>
    <name evidence="2" type="ORF">AV274_1163</name>
</gene>
<dbReference type="InterPro" id="IPR032098">
    <property type="entry name" value="Acyltransf_C"/>
</dbReference>
<organism evidence="2 3">
    <name type="scientific">Blastocystis sp. subtype 1 (strain ATCC 50177 / NandII)</name>
    <dbReference type="NCBI Taxonomy" id="478820"/>
    <lineage>
        <taxon>Eukaryota</taxon>
        <taxon>Sar</taxon>
        <taxon>Stramenopiles</taxon>
        <taxon>Bigyra</taxon>
        <taxon>Opalozoa</taxon>
        <taxon>Opalinata</taxon>
        <taxon>Blastocystidae</taxon>
        <taxon>Blastocystis</taxon>
    </lineage>
</organism>
<evidence type="ECO:0000313" key="3">
    <source>
        <dbReference type="Proteomes" id="UP000078348"/>
    </source>
</evidence>
<comment type="caution">
    <text evidence="2">The sequence shown here is derived from an EMBL/GenBank/DDBJ whole genome shotgun (WGS) entry which is preliminary data.</text>
</comment>
<dbReference type="OrthoDB" id="189226at2759"/>
<evidence type="ECO:0000259" key="1">
    <source>
        <dbReference type="Pfam" id="PF16076"/>
    </source>
</evidence>
<dbReference type="AlphaFoldDB" id="A0A196SLQ3"/>
<reference evidence="2 3" key="1">
    <citation type="submission" date="2016-05" db="EMBL/GenBank/DDBJ databases">
        <title>Nuclear genome of Blastocystis sp. subtype 1 NandII.</title>
        <authorList>
            <person name="Gentekaki E."/>
            <person name="Curtis B."/>
            <person name="Stairs C."/>
            <person name="Eme L."/>
            <person name="Herman E."/>
            <person name="Klimes V."/>
            <person name="Arias M.C."/>
            <person name="Elias M."/>
            <person name="Hilliou F."/>
            <person name="Klute M."/>
            <person name="Malik S.-B."/>
            <person name="Pightling A."/>
            <person name="Rachubinski R."/>
            <person name="Salas D."/>
            <person name="Schlacht A."/>
            <person name="Suga H."/>
            <person name="Archibald J."/>
            <person name="Ball S.G."/>
            <person name="Clark G."/>
            <person name="Dacks J."/>
            <person name="Van Der Giezen M."/>
            <person name="Tsaousis A."/>
            <person name="Roger A."/>
        </authorList>
    </citation>
    <scope>NUCLEOTIDE SEQUENCE [LARGE SCALE GENOMIC DNA]</scope>
    <source>
        <strain evidence="3">ATCC 50177 / NandII</strain>
    </source>
</reference>
<keyword evidence="3" id="KW-1185">Reference proteome</keyword>
<sequence>MFLTLIPIHMKIGEKELRGRSGVCAISGICQDDYTRVVDTTFPDVDNSFWSRRPIHCHIHVNVVPISDILSDDAKNMEEAGKEVEKWLDQSWIEKEKQLEYFTKHQTYDDEWNVNRKVENFDFAHRVKDSIPWVGLALGALCLDYVCIKGVSWLYHSIVGLF</sequence>
<feature type="domain" description="Acyltransferase C-terminal" evidence="1">
    <location>
        <begin position="51"/>
        <end position="117"/>
    </location>
</feature>